<keyword evidence="2" id="KW-1185">Reference proteome</keyword>
<organism evidence="1 2">
    <name type="scientific">Roseateles hydrophilus</name>
    <dbReference type="NCBI Taxonomy" id="2975054"/>
    <lineage>
        <taxon>Bacteria</taxon>
        <taxon>Pseudomonadati</taxon>
        <taxon>Pseudomonadota</taxon>
        <taxon>Betaproteobacteria</taxon>
        <taxon>Burkholderiales</taxon>
        <taxon>Sphaerotilaceae</taxon>
        <taxon>Roseateles</taxon>
    </lineage>
</organism>
<evidence type="ECO:0000313" key="2">
    <source>
        <dbReference type="Proteomes" id="UP001076464"/>
    </source>
</evidence>
<reference evidence="1" key="1">
    <citation type="submission" date="2022-08" db="EMBL/GenBank/DDBJ databases">
        <title>Genome sequencing of Pelomonas sp. UHG3.</title>
        <authorList>
            <person name="So Y."/>
        </authorList>
    </citation>
    <scope>NUCLEOTIDE SEQUENCE</scope>
    <source>
        <strain evidence="1">UHG3</strain>
    </source>
</reference>
<dbReference type="Proteomes" id="UP001076464">
    <property type="component" value="Unassembled WGS sequence"/>
</dbReference>
<gene>
    <name evidence="1" type="ORF">NYO99_17020</name>
</gene>
<dbReference type="EMBL" id="JAPPUY010000004">
    <property type="protein sequence ID" value="MCY4746681.1"/>
    <property type="molecule type" value="Genomic_DNA"/>
</dbReference>
<name>A0ACC6CE82_9BURK</name>
<evidence type="ECO:0000313" key="1">
    <source>
        <dbReference type="EMBL" id="MCY4746681.1"/>
    </source>
</evidence>
<comment type="caution">
    <text evidence="1">The sequence shown here is derived from an EMBL/GenBank/DDBJ whole genome shotgun (WGS) entry which is preliminary data.</text>
</comment>
<proteinExistence type="predicted"/>
<accession>A0ACC6CE82</accession>
<protein>
    <submittedName>
        <fullName evidence="1">Response regulator transcription factor</fullName>
    </submittedName>
</protein>
<sequence>MHLLLIEDDLDLGRSLQAALRQQGISCEWLRRTHDAPAQLADVAADCVLLDLNLPDGYGLDLLARWRRADAATPIVIITARTALEDRLAGLDGGADDVVLKPFVMPELVSRIHAVVRRSARQAQDTWKLGDLSITPRARTAQLAGAPLPLTRREFQLLMELAREPGSVVPKSRIAQRLAPLDEPLDNATLEMHISNLRKKLGAERIRTVRGIGYQLLTQASDA</sequence>